<sequence length="203" mass="23579">MKNNKTQIYYIILGIGIGLVIGSIISIIKPNIEYVEYTDQQIKQRARELGMYEINEIIEMNNKLNNEEEKATSEKEVNVTNTKDNINVEEISKKEDNLKSKQENENNDKSSNHDEDVKSSENSEEIKEDIKESNELEYIEFKVERGDSSEIVIENLFKANIINSKKEFVKKIVERDAERKIHYGKFKIPVGVDYDTLIDILTK</sequence>
<dbReference type="Gene3D" id="3.30.1490.480">
    <property type="entry name" value="Endolytic murein transglycosylase"/>
    <property type="match status" value="1"/>
</dbReference>
<evidence type="ECO:0000313" key="3">
    <source>
        <dbReference type="EMBL" id="SKC84949.1"/>
    </source>
</evidence>
<reference evidence="3 4" key="1">
    <citation type="submission" date="2017-02" db="EMBL/GenBank/DDBJ databases">
        <authorList>
            <person name="Peterson S.W."/>
        </authorList>
    </citation>
    <scope>NUCLEOTIDE SEQUENCE [LARGE SCALE GENOMIC DNA]</scope>
    <source>
        <strain evidence="3 4">M1</strain>
    </source>
</reference>
<keyword evidence="4" id="KW-1185">Reference proteome</keyword>
<dbReference type="RefSeq" id="WP_079494530.1">
    <property type="nucleotide sequence ID" value="NZ_FUZT01000012.1"/>
</dbReference>
<dbReference type="OrthoDB" id="1957545at2"/>
<keyword evidence="2" id="KW-0812">Transmembrane</keyword>
<proteinExistence type="predicted"/>
<dbReference type="STRING" id="36842.SAMN02194393_04310"/>
<name>A0A1T5MAR0_9FIRM</name>
<feature type="compositionally biased region" description="Basic and acidic residues" evidence="1">
    <location>
        <begin position="68"/>
        <end position="77"/>
    </location>
</feature>
<dbReference type="Proteomes" id="UP000190285">
    <property type="component" value="Unassembled WGS sequence"/>
</dbReference>
<keyword evidence="2" id="KW-1133">Transmembrane helix</keyword>
<dbReference type="AlphaFoldDB" id="A0A1T5MAR0"/>
<feature type="compositionally biased region" description="Basic and acidic residues" evidence="1">
    <location>
        <begin position="90"/>
        <end position="129"/>
    </location>
</feature>
<keyword evidence="2" id="KW-0472">Membrane</keyword>
<organism evidence="3 4">
    <name type="scientific">Maledivibacter halophilus</name>
    <dbReference type="NCBI Taxonomy" id="36842"/>
    <lineage>
        <taxon>Bacteria</taxon>
        <taxon>Bacillati</taxon>
        <taxon>Bacillota</taxon>
        <taxon>Clostridia</taxon>
        <taxon>Peptostreptococcales</taxon>
        <taxon>Caminicellaceae</taxon>
        <taxon>Maledivibacter</taxon>
    </lineage>
</organism>
<dbReference type="EMBL" id="FUZT01000012">
    <property type="protein sequence ID" value="SKC84949.1"/>
    <property type="molecule type" value="Genomic_DNA"/>
</dbReference>
<evidence type="ECO:0000256" key="2">
    <source>
        <dbReference type="SAM" id="Phobius"/>
    </source>
</evidence>
<feature type="region of interest" description="Disordered" evidence="1">
    <location>
        <begin position="68"/>
        <end position="129"/>
    </location>
</feature>
<gene>
    <name evidence="3" type="ORF">SAMN02194393_04310</name>
</gene>
<evidence type="ECO:0000256" key="1">
    <source>
        <dbReference type="SAM" id="MobiDB-lite"/>
    </source>
</evidence>
<evidence type="ECO:0000313" key="4">
    <source>
        <dbReference type="Proteomes" id="UP000190285"/>
    </source>
</evidence>
<accession>A0A1T5MAR0</accession>
<feature type="transmembrane region" description="Helical" evidence="2">
    <location>
        <begin position="7"/>
        <end position="28"/>
    </location>
</feature>
<protein>
    <submittedName>
        <fullName evidence="3">Uncharacterized protein</fullName>
    </submittedName>
</protein>